<dbReference type="KEGG" id="hakz:J0X25_01370"/>
<protein>
    <recommendedName>
        <fullName evidence="3">Sulfatase</fullName>
    </recommendedName>
</protein>
<dbReference type="Proteomes" id="UP000663203">
    <property type="component" value="Chromosome"/>
</dbReference>
<evidence type="ECO:0000313" key="1">
    <source>
        <dbReference type="EMBL" id="QSX01118.1"/>
    </source>
</evidence>
<dbReference type="EMBL" id="CP071462">
    <property type="protein sequence ID" value="QSX01118.1"/>
    <property type="molecule type" value="Genomic_DNA"/>
</dbReference>
<name>A0A8A2VKG0_9EURY</name>
<dbReference type="AlphaFoldDB" id="A0A8A2VKG0"/>
<proteinExistence type="predicted"/>
<dbReference type="SUPFAM" id="SSF53649">
    <property type="entry name" value="Alkaline phosphatase-like"/>
    <property type="match status" value="1"/>
</dbReference>
<evidence type="ECO:0008006" key="3">
    <source>
        <dbReference type="Google" id="ProtNLM"/>
    </source>
</evidence>
<accession>A0A8A2VKG0</accession>
<dbReference type="Gene3D" id="3.40.720.10">
    <property type="entry name" value="Alkaline Phosphatase, subunit A"/>
    <property type="match status" value="1"/>
</dbReference>
<evidence type="ECO:0000313" key="2">
    <source>
        <dbReference type="Proteomes" id="UP000663203"/>
    </source>
</evidence>
<organism evidence="1 2">
    <name type="scientific">Haloterrigena alkaliphila</name>
    <dbReference type="NCBI Taxonomy" id="2816475"/>
    <lineage>
        <taxon>Archaea</taxon>
        <taxon>Methanobacteriati</taxon>
        <taxon>Methanobacteriota</taxon>
        <taxon>Stenosarchaea group</taxon>
        <taxon>Halobacteria</taxon>
        <taxon>Halobacteriales</taxon>
        <taxon>Natrialbaceae</taxon>
        <taxon>Haloterrigena</taxon>
    </lineage>
</organism>
<sequence length="249" mass="28553">MFSERVDLKGELESRISLGSTSEEFLERNFGDDTFHDTVYVNTNPYLPRLDLDDGTFHAVVDLLNEWDSELQTVHPETVCNAAHKAHEEFPNKRLIIHFMQPHYPFIGETGKQIEARGWTTDDVTINGTSIWGHLRNDTTNVDLETVWEAYLENLDIVVEHVRTLLDTVIGKTVITADHGNLVGERLSPIPTRKKYGHPYGVYTPELVKVPWLVIPSDTRRKIESSLPIDQQTKSDEMIEDRLRALGYR</sequence>
<reference evidence="1 2" key="1">
    <citation type="submission" date="2021-03" db="EMBL/GenBank/DDBJ databases">
        <title>Haloterrigena longa sp. nov. and Haloterrigena limicola sp. nov., extremely halophilic archaea isolated from a salt lake.</title>
        <authorList>
            <person name="Henglin C."/>
        </authorList>
    </citation>
    <scope>NUCLEOTIDE SEQUENCE [LARGE SCALE GENOMIC DNA]</scope>
    <source>
        <strain evidence="1 2">KZCA68</strain>
    </source>
</reference>
<keyword evidence="2" id="KW-1185">Reference proteome</keyword>
<dbReference type="InterPro" id="IPR017850">
    <property type="entry name" value="Alkaline_phosphatase_core_sf"/>
</dbReference>
<gene>
    <name evidence="1" type="ORF">J0X25_01370</name>
</gene>